<feature type="coiled-coil region" evidence="6">
    <location>
        <begin position="170"/>
        <end position="197"/>
    </location>
</feature>
<dbReference type="GO" id="GO:0006513">
    <property type="term" value="P:protein monoubiquitination"/>
    <property type="evidence" value="ECO:0007669"/>
    <property type="project" value="TreeGrafter"/>
</dbReference>
<feature type="compositionally biased region" description="Low complexity" evidence="7">
    <location>
        <begin position="469"/>
        <end position="488"/>
    </location>
</feature>
<dbReference type="PANTHER" id="PTHR25462:SF229">
    <property type="entry name" value="TRANSCRIPTION INTERMEDIARY FACTOR 1-BETA"/>
    <property type="match status" value="1"/>
</dbReference>
<feature type="compositionally biased region" description="Polar residues" evidence="7">
    <location>
        <begin position="489"/>
        <end position="500"/>
    </location>
</feature>
<dbReference type="PROSITE" id="PS50119">
    <property type="entry name" value="ZF_BBOX"/>
    <property type="match status" value="1"/>
</dbReference>
<dbReference type="SMART" id="SM00184">
    <property type="entry name" value="RING"/>
    <property type="match status" value="1"/>
</dbReference>
<evidence type="ECO:0000259" key="9">
    <source>
        <dbReference type="PROSITE" id="PS50119"/>
    </source>
</evidence>
<dbReference type="InterPro" id="IPR000315">
    <property type="entry name" value="Znf_B-box"/>
</dbReference>
<evidence type="ECO:0000313" key="11">
    <source>
        <dbReference type="Proteomes" id="UP000828390"/>
    </source>
</evidence>
<keyword evidence="3 5" id="KW-0863">Zinc-finger</keyword>
<keyword evidence="2" id="KW-0479">Metal-binding</keyword>
<reference evidence="10" key="2">
    <citation type="submission" date="2020-11" db="EMBL/GenBank/DDBJ databases">
        <authorList>
            <person name="McCartney M.A."/>
            <person name="Auch B."/>
            <person name="Kono T."/>
            <person name="Mallez S."/>
            <person name="Becker A."/>
            <person name="Gohl D.M."/>
            <person name="Silverstein K.A.T."/>
            <person name="Koren S."/>
            <person name="Bechman K.B."/>
            <person name="Herman A."/>
            <person name="Abrahante J.E."/>
            <person name="Garbe J."/>
        </authorList>
    </citation>
    <scope>NUCLEOTIDE SEQUENCE</scope>
    <source>
        <strain evidence="10">Duluth1</strain>
        <tissue evidence="10">Whole animal</tissue>
    </source>
</reference>
<keyword evidence="6" id="KW-0175">Coiled coil</keyword>
<keyword evidence="11" id="KW-1185">Reference proteome</keyword>
<dbReference type="EMBL" id="JAIWYP010000013">
    <property type="protein sequence ID" value="KAH3720121.1"/>
    <property type="molecule type" value="Genomic_DNA"/>
</dbReference>
<dbReference type="PROSITE" id="PS50089">
    <property type="entry name" value="ZF_RING_2"/>
    <property type="match status" value="1"/>
</dbReference>
<evidence type="ECO:0000256" key="6">
    <source>
        <dbReference type="SAM" id="Coils"/>
    </source>
</evidence>
<protein>
    <recommendedName>
        <fullName evidence="12">RING-type domain-containing protein</fullName>
    </recommendedName>
</protein>
<dbReference type="Gene3D" id="3.30.160.60">
    <property type="entry name" value="Classic Zinc Finger"/>
    <property type="match status" value="1"/>
</dbReference>
<dbReference type="InterPro" id="IPR011042">
    <property type="entry name" value="6-blade_b-propeller_TolB-like"/>
</dbReference>
<feature type="domain" description="B box-type" evidence="9">
    <location>
        <begin position="120"/>
        <end position="156"/>
    </location>
</feature>
<dbReference type="PROSITE" id="PS00518">
    <property type="entry name" value="ZF_RING_1"/>
    <property type="match status" value="1"/>
</dbReference>
<evidence type="ECO:0000256" key="2">
    <source>
        <dbReference type="ARBA" id="ARBA00022723"/>
    </source>
</evidence>
<organism evidence="10 11">
    <name type="scientific">Dreissena polymorpha</name>
    <name type="common">Zebra mussel</name>
    <name type="synonym">Mytilus polymorpha</name>
    <dbReference type="NCBI Taxonomy" id="45954"/>
    <lineage>
        <taxon>Eukaryota</taxon>
        <taxon>Metazoa</taxon>
        <taxon>Spiralia</taxon>
        <taxon>Lophotrochozoa</taxon>
        <taxon>Mollusca</taxon>
        <taxon>Bivalvia</taxon>
        <taxon>Autobranchia</taxon>
        <taxon>Heteroconchia</taxon>
        <taxon>Euheterodonta</taxon>
        <taxon>Imparidentia</taxon>
        <taxon>Neoheterodontei</taxon>
        <taxon>Myida</taxon>
        <taxon>Dreissenoidea</taxon>
        <taxon>Dreissenidae</taxon>
        <taxon>Dreissena</taxon>
    </lineage>
</organism>
<dbReference type="Gene3D" id="2.120.10.30">
    <property type="entry name" value="TolB, C-terminal domain"/>
    <property type="match status" value="1"/>
</dbReference>
<dbReference type="Gene3D" id="3.30.40.10">
    <property type="entry name" value="Zinc/RING finger domain, C3HC4 (zinc finger)"/>
    <property type="match status" value="1"/>
</dbReference>
<reference evidence="10" key="1">
    <citation type="journal article" date="2019" name="bioRxiv">
        <title>The Genome of the Zebra Mussel, Dreissena polymorpha: A Resource for Invasive Species Research.</title>
        <authorList>
            <person name="McCartney M.A."/>
            <person name="Auch B."/>
            <person name="Kono T."/>
            <person name="Mallez S."/>
            <person name="Zhang Y."/>
            <person name="Obille A."/>
            <person name="Becker A."/>
            <person name="Abrahante J.E."/>
            <person name="Garbe J."/>
            <person name="Badalamenti J.P."/>
            <person name="Herman A."/>
            <person name="Mangelson H."/>
            <person name="Liachko I."/>
            <person name="Sullivan S."/>
            <person name="Sone E.D."/>
            <person name="Koren S."/>
            <person name="Silverstein K.A.T."/>
            <person name="Beckman K.B."/>
            <person name="Gohl D.M."/>
        </authorList>
    </citation>
    <scope>NUCLEOTIDE SEQUENCE</scope>
    <source>
        <strain evidence="10">Duluth1</strain>
        <tissue evidence="10">Whole animal</tissue>
    </source>
</reference>
<dbReference type="Pfam" id="PF13445">
    <property type="entry name" value="zf-RING_UBOX"/>
    <property type="match status" value="1"/>
</dbReference>
<evidence type="ECO:0000256" key="7">
    <source>
        <dbReference type="SAM" id="MobiDB-lite"/>
    </source>
</evidence>
<evidence type="ECO:0000256" key="5">
    <source>
        <dbReference type="PROSITE-ProRule" id="PRU00024"/>
    </source>
</evidence>
<dbReference type="SUPFAM" id="SSF57845">
    <property type="entry name" value="B-box zinc-binding domain"/>
    <property type="match status" value="1"/>
</dbReference>
<evidence type="ECO:0000259" key="8">
    <source>
        <dbReference type="PROSITE" id="PS50089"/>
    </source>
</evidence>
<comment type="caution">
    <text evidence="10">The sequence shown here is derived from an EMBL/GenBank/DDBJ whole genome shotgun (WGS) entry which is preliminary data.</text>
</comment>
<dbReference type="GO" id="GO:0008270">
    <property type="term" value="F:zinc ion binding"/>
    <property type="evidence" value="ECO:0007669"/>
    <property type="project" value="UniProtKB-KW"/>
</dbReference>
<dbReference type="AlphaFoldDB" id="A0A9D4CAM6"/>
<feature type="region of interest" description="Disordered" evidence="7">
    <location>
        <begin position="332"/>
        <end position="378"/>
    </location>
</feature>
<gene>
    <name evidence="10" type="ORF">DPMN_063014</name>
</gene>
<dbReference type="Pfam" id="PF00643">
    <property type="entry name" value="zf-B_box"/>
    <property type="match status" value="1"/>
</dbReference>
<dbReference type="Proteomes" id="UP000828390">
    <property type="component" value="Unassembled WGS sequence"/>
</dbReference>
<dbReference type="GO" id="GO:0061630">
    <property type="term" value="F:ubiquitin protein ligase activity"/>
    <property type="evidence" value="ECO:0007669"/>
    <property type="project" value="TreeGrafter"/>
</dbReference>
<accession>A0A9D4CAM6</accession>
<evidence type="ECO:0000313" key="10">
    <source>
        <dbReference type="EMBL" id="KAH3720121.1"/>
    </source>
</evidence>
<feature type="region of interest" description="Disordered" evidence="7">
    <location>
        <begin position="416"/>
        <end position="505"/>
    </location>
</feature>
<dbReference type="PANTHER" id="PTHR25462">
    <property type="entry name" value="BONUS, ISOFORM C-RELATED"/>
    <property type="match status" value="1"/>
</dbReference>
<dbReference type="InterPro" id="IPR047153">
    <property type="entry name" value="TRIM45/56/19-like"/>
</dbReference>
<dbReference type="InterPro" id="IPR017907">
    <property type="entry name" value="Znf_RING_CS"/>
</dbReference>
<name>A0A9D4CAM6_DREPO</name>
<keyword evidence="4" id="KW-0862">Zinc</keyword>
<dbReference type="SUPFAM" id="SSF75011">
    <property type="entry name" value="3-carboxy-cis,cis-mucoante lactonizing enzyme"/>
    <property type="match status" value="1"/>
</dbReference>
<proteinExistence type="predicted"/>
<evidence type="ECO:0000256" key="1">
    <source>
        <dbReference type="ARBA" id="ARBA00022553"/>
    </source>
</evidence>
<dbReference type="InterPro" id="IPR013083">
    <property type="entry name" value="Znf_RING/FYVE/PHD"/>
</dbReference>
<dbReference type="InterPro" id="IPR001841">
    <property type="entry name" value="Znf_RING"/>
</dbReference>
<sequence>MSSRSSATGTSCPQDNILCCPVCMDVYKSPRMLPCQHTLCETCLHSYIVNKSRERVLVSDFPCPVCRASTPAPRAFTRIDTWASLFPLNHLLVSLLDSSFQELLERAETCSNASVAGDRCSAHAGKPIEFFCTEHGVKICSKCFKNNHRQCDVLDIEEHVELTSRFNVVKSDVENVLEYLNEAITQLQSNIDQLCSQKSSILAEVQELRGKVETLFNAIESEIVNNVNVQHDGEVEALTAQCEKYERIKSQLAASERTLTDLPMAGNVSETLDRITAIERDIKEHLATIRSCHAGIRQIKLEFSIDGQLISFLNSFTQIGNINSNYFESNLPDPPELNARDNAGSENFMPSTRDTSRDTSMTSEDLQPSSPPVRHVSPRAIFISRSNMSSTSSSSSTATTTATTSFANSAIQCTTSHIDANIPPRHSKEPKRPKTVPIESNAPTPVVRPRPERPGTRDGIPNFIPRSCSSPVTSSLGASSSSNPSESSTDGIQQQASCNENVDDSTHGAVASKSVVCSTLSSLGAAAVTGRKLLVDKPKHRAWQYVNMVSGSGVGDSSLLRRNSEKGDAVDDAGVVKQLFRHRSSSASDGERERLPEQPFTVADDTFATSVNAATSSFNQIIRSFQNKLTPTQRETESAPVYENSVLASVASPPTSDRQFTFTLPNTTATMSLSNPKHCSRMKDINVRIESDVRECTITGSVEMADRRLVLIDCNNSKVKLFNTDIAYVAHLDMTKEPWNVATMSPNEIAVTVPLEKTIHVVRVASASMSTLRCIATRRECWGVAYIDRKFITTTKDDGNQVSFLDDNGRELQVVNFASRENPNILRPVSLSVSNDGAIVYVCCEGQSGTKGSLVRMSSRGDVLYVFANKDLDRPYSAAPDANNEHVFVTAIRSANVLMLSEGGASVLSLLTRNNGLTRPQHLHVTSWDGKTVLIITERRSDKAFVYCVK</sequence>
<evidence type="ECO:0008006" key="12">
    <source>
        <dbReference type="Google" id="ProtNLM"/>
    </source>
</evidence>
<evidence type="ECO:0000256" key="4">
    <source>
        <dbReference type="ARBA" id="ARBA00022833"/>
    </source>
</evidence>
<feature type="domain" description="RING-type" evidence="8">
    <location>
        <begin position="20"/>
        <end position="67"/>
    </location>
</feature>
<keyword evidence="1" id="KW-0597">Phosphoprotein</keyword>
<dbReference type="OrthoDB" id="9049620at2759"/>
<dbReference type="InterPro" id="IPR027370">
    <property type="entry name" value="Znf-RING_euk"/>
</dbReference>
<evidence type="ECO:0000256" key="3">
    <source>
        <dbReference type="ARBA" id="ARBA00022771"/>
    </source>
</evidence>
<dbReference type="SUPFAM" id="SSF57850">
    <property type="entry name" value="RING/U-box"/>
    <property type="match status" value="1"/>
</dbReference>